<dbReference type="GO" id="GO:0005524">
    <property type="term" value="F:ATP binding"/>
    <property type="evidence" value="ECO:0007669"/>
    <property type="project" value="UniProtKB-KW"/>
</dbReference>
<dbReference type="GO" id="GO:0009360">
    <property type="term" value="C:DNA polymerase III complex"/>
    <property type="evidence" value="ECO:0007669"/>
    <property type="project" value="InterPro"/>
</dbReference>
<sequence length="371" mass="41889">MENYVVSARKYRPASFDTVIGQRAITSTLKNAILNKQLAQAYLFCGPRGVGKTTCARIFAKTINCMNLQPNGEPCNECESCVAFNNSRSLNIHELDAASNNSVDDIRGLVDQVRLLPQVGKYSVYIIDEVHMLSTSAFNAFLKTLEEPPAHAIFILATTEKHKILPTILSRCQIYDFNRIKVSDTIEHLKRIADKEGVQVEEEALNIIAQKADGAMRDALSIFDQVVSFCGKELTYAKVIENLNVLDYEYYFKLTDLFYNGKVAETFLLFDEIMTKGFDAGNLIAGLGKHFRDLLVAKDEVTLSLLEVSASIRERYLRQAKEVDVDFIFNALKVIEQCEMQYKVRVEKRLCVEITLIKLCQINALKKKALV</sequence>
<dbReference type="InterPro" id="IPR003593">
    <property type="entry name" value="AAA+_ATPase"/>
</dbReference>
<comment type="subunit">
    <text evidence="8">DNA polymerase III contains a core (composed of alpha, epsilon and theta chains) that associates with a tau subunit. This core dimerizes to form the POLIII' complex. PolIII' associates with the gamma complex (composed of gamma, delta, delta', psi and chi chains) and with the beta chain to form the complete DNA polymerase III complex.</text>
</comment>
<dbReference type="NCBIfam" id="NF011531">
    <property type="entry name" value="PRK14971.1"/>
    <property type="match status" value="1"/>
</dbReference>
<dbReference type="Gene3D" id="1.10.8.60">
    <property type="match status" value="1"/>
</dbReference>
<keyword evidence="8 10" id="KW-0548">Nucleotidyltransferase</keyword>
<keyword evidence="8" id="KW-0235">DNA replication</keyword>
<evidence type="ECO:0000313" key="10">
    <source>
        <dbReference type="EMBL" id="KIO47376.1"/>
    </source>
</evidence>
<evidence type="ECO:0000259" key="9">
    <source>
        <dbReference type="SMART" id="SM00382"/>
    </source>
</evidence>
<evidence type="ECO:0000256" key="5">
    <source>
        <dbReference type="ARBA" id="ARBA00022840"/>
    </source>
</evidence>
<evidence type="ECO:0000256" key="6">
    <source>
        <dbReference type="ARBA" id="ARBA00022932"/>
    </source>
</evidence>
<keyword evidence="3 8" id="KW-0547">Nucleotide-binding</keyword>
<dbReference type="GO" id="GO:0003887">
    <property type="term" value="F:DNA-directed DNA polymerase activity"/>
    <property type="evidence" value="ECO:0007669"/>
    <property type="project" value="UniProtKB-KW"/>
</dbReference>
<comment type="function">
    <text evidence="8">DNA polymerase III is a complex, multichain enzyme responsible for most of the replicative synthesis in bacteria. This DNA polymerase also exhibits 3' to 5' exonuclease activity.</text>
</comment>
<gene>
    <name evidence="8" type="primary">dnaX</name>
    <name evidence="10" type="ORF">BA92_00975</name>
</gene>
<dbReference type="InterPro" id="IPR027417">
    <property type="entry name" value="P-loop_NTPase"/>
</dbReference>
<evidence type="ECO:0000256" key="7">
    <source>
        <dbReference type="ARBA" id="ARBA00049244"/>
    </source>
</evidence>
<dbReference type="CDD" id="cd00009">
    <property type="entry name" value="AAA"/>
    <property type="match status" value="1"/>
</dbReference>
<dbReference type="NCBIfam" id="NF004046">
    <property type="entry name" value="PRK05563.1"/>
    <property type="match status" value="1"/>
</dbReference>
<comment type="caution">
    <text evidence="10">The sequence shown here is derived from an EMBL/GenBank/DDBJ whole genome shotgun (WGS) entry which is preliminary data.</text>
</comment>
<keyword evidence="6 8" id="KW-0239">DNA-directed DNA polymerase</keyword>
<dbReference type="PANTHER" id="PTHR11669:SF0">
    <property type="entry name" value="PROTEIN STICHEL-LIKE 2"/>
    <property type="match status" value="1"/>
</dbReference>
<proteinExistence type="inferred from homology"/>
<dbReference type="GO" id="GO:0003677">
    <property type="term" value="F:DNA binding"/>
    <property type="evidence" value="ECO:0007669"/>
    <property type="project" value="InterPro"/>
</dbReference>
<dbReference type="Gene3D" id="3.40.50.300">
    <property type="entry name" value="P-loop containing nucleotide triphosphate hydrolases"/>
    <property type="match status" value="1"/>
</dbReference>
<name>A0A0C3RIQ1_9PORP</name>
<accession>A0A0C3RIQ1</accession>
<keyword evidence="4" id="KW-0862">Zinc</keyword>
<dbReference type="InterPro" id="IPR050238">
    <property type="entry name" value="DNA_Rep/Repair_Clamp_Loader"/>
</dbReference>
<dbReference type="InterPro" id="IPR012763">
    <property type="entry name" value="DNA_pol_III_sug/sutau_N"/>
</dbReference>
<dbReference type="SUPFAM" id="SSF52540">
    <property type="entry name" value="P-loop containing nucleoside triphosphate hydrolases"/>
    <property type="match status" value="1"/>
</dbReference>
<dbReference type="Proteomes" id="UP000031980">
    <property type="component" value="Unassembled WGS sequence"/>
</dbReference>
<dbReference type="AlphaFoldDB" id="A0A0C3RIQ1"/>
<organism evidence="10 11">
    <name type="scientific">Sanguibacteroides justesenii</name>
    <dbReference type="NCBI Taxonomy" id="1547597"/>
    <lineage>
        <taxon>Bacteria</taxon>
        <taxon>Pseudomonadati</taxon>
        <taxon>Bacteroidota</taxon>
        <taxon>Bacteroidia</taxon>
        <taxon>Bacteroidales</taxon>
        <taxon>Porphyromonadaceae</taxon>
        <taxon>Sanguibacteroides</taxon>
    </lineage>
</organism>
<dbReference type="GO" id="GO:0046872">
    <property type="term" value="F:metal ion binding"/>
    <property type="evidence" value="ECO:0007669"/>
    <property type="project" value="UniProtKB-KW"/>
</dbReference>
<evidence type="ECO:0000256" key="3">
    <source>
        <dbReference type="ARBA" id="ARBA00022741"/>
    </source>
</evidence>
<feature type="domain" description="AAA+ ATPase" evidence="9">
    <location>
        <begin position="38"/>
        <end position="181"/>
    </location>
</feature>
<comment type="similarity">
    <text evidence="1 8">Belongs to the DnaX/STICHEL family.</text>
</comment>
<dbReference type="PRINTS" id="PR00300">
    <property type="entry name" value="CLPPROTEASEA"/>
</dbReference>
<keyword evidence="11" id="KW-1185">Reference proteome</keyword>
<dbReference type="FunFam" id="3.40.50.300:FF:000014">
    <property type="entry name" value="DNA polymerase III subunit gamma/tau"/>
    <property type="match status" value="1"/>
</dbReference>
<keyword evidence="8 10" id="KW-0808">Transferase</keyword>
<comment type="catalytic activity">
    <reaction evidence="7 8">
        <text>DNA(n) + a 2'-deoxyribonucleoside 5'-triphosphate = DNA(n+1) + diphosphate</text>
        <dbReference type="Rhea" id="RHEA:22508"/>
        <dbReference type="Rhea" id="RHEA-COMP:17339"/>
        <dbReference type="Rhea" id="RHEA-COMP:17340"/>
        <dbReference type="ChEBI" id="CHEBI:33019"/>
        <dbReference type="ChEBI" id="CHEBI:61560"/>
        <dbReference type="ChEBI" id="CHEBI:173112"/>
        <dbReference type="EC" id="2.7.7.7"/>
    </reaction>
</comment>
<keyword evidence="5 8" id="KW-0067">ATP-binding</keyword>
<evidence type="ECO:0000313" key="11">
    <source>
        <dbReference type="Proteomes" id="UP000031980"/>
    </source>
</evidence>
<dbReference type="SUPFAM" id="SSF48019">
    <property type="entry name" value="post-AAA+ oligomerization domain-like"/>
    <property type="match status" value="1"/>
</dbReference>
<dbReference type="Pfam" id="PF13177">
    <property type="entry name" value="DNA_pol3_delta2"/>
    <property type="match status" value="1"/>
</dbReference>
<evidence type="ECO:0000256" key="8">
    <source>
        <dbReference type="RuleBase" id="RU364063"/>
    </source>
</evidence>
<dbReference type="FunFam" id="1.10.8.60:FF:000013">
    <property type="entry name" value="DNA polymerase III subunit gamma/tau"/>
    <property type="match status" value="1"/>
</dbReference>
<dbReference type="SMART" id="SM00382">
    <property type="entry name" value="AAA"/>
    <property type="match status" value="1"/>
</dbReference>
<evidence type="ECO:0000256" key="1">
    <source>
        <dbReference type="ARBA" id="ARBA00006360"/>
    </source>
</evidence>
<keyword evidence="2" id="KW-0479">Metal-binding</keyword>
<dbReference type="Pfam" id="PF22608">
    <property type="entry name" value="DNAX_ATPase_lid"/>
    <property type="match status" value="1"/>
</dbReference>
<dbReference type="CDD" id="cd18137">
    <property type="entry name" value="HLD_clamp_pol_III_gamma_tau"/>
    <property type="match status" value="1"/>
</dbReference>
<dbReference type="Gene3D" id="1.20.272.10">
    <property type="match status" value="1"/>
</dbReference>
<dbReference type="InterPro" id="IPR008921">
    <property type="entry name" value="DNA_pol3_clamp-load_cplx_C"/>
</dbReference>
<dbReference type="InterPro" id="IPR001270">
    <property type="entry name" value="ClpA/B"/>
</dbReference>
<evidence type="ECO:0000256" key="4">
    <source>
        <dbReference type="ARBA" id="ARBA00022833"/>
    </source>
</evidence>
<dbReference type="EMBL" id="JPIU01000023">
    <property type="protein sequence ID" value="KIO47376.1"/>
    <property type="molecule type" value="Genomic_DNA"/>
</dbReference>
<dbReference type="InterPro" id="IPR045085">
    <property type="entry name" value="HLD_clamp_pol_III_gamma_tau"/>
</dbReference>
<protein>
    <recommendedName>
        <fullName evidence="8">DNA polymerase III subunit gamma/tau</fullName>
        <ecNumber evidence="8">2.7.7.7</ecNumber>
    </recommendedName>
</protein>
<evidence type="ECO:0000256" key="2">
    <source>
        <dbReference type="ARBA" id="ARBA00022723"/>
    </source>
</evidence>
<reference evidence="10 11" key="1">
    <citation type="submission" date="2014-07" db="EMBL/GenBank/DDBJ databases">
        <title>Porphyromonadaceae bacterium OUH 308042 = ATCC BAA-2681 = DSM 28342 draft genome.</title>
        <authorList>
            <person name="Sydenham T.V."/>
            <person name="Hasman H."/>
            <person name="Justensen U.S."/>
        </authorList>
    </citation>
    <scope>NUCLEOTIDE SEQUENCE [LARGE SCALE GENOMIC DNA]</scope>
    <source>
        <strain evidence="10 11">OUH 308042</strain>
    </source>
</reference>
<dbReference type="NCBIfam" id="TIGR02397">
    <property type="entry name" value="dnaX_nterm"/>
    <property type="match status" value="1"/>
</dbReference>
<dbReference type="PANTHER" id="PTHR11669">
    <property type="entry name" value="REPLICATION FACTOR C / DNA POLYMERASE III GAMMA-TAU SUBUNIT"/>
    <property type="match status" value="1"/>
</dbReference>
<dbReference type="EC" id="2.7.7.7" evidence="8"/>
<dbReference type="GO" id="GO:0006261">
    <property type="term" value="P:DNA-templated DNA replication"/>
    <property type="evidence" value="ECO:0007669"/>
    <property type="project" value="TreeGrafter"/>
</dbReference>